<dbReference type="InterPro" id="IPR022042">
    <property type="entry name" value="snRNA-activating_su3"/>
</dbReference>
<evidence type="ECO:0000256" key="6">
    <source>
        <dbReference type="ARBA" id="ARBA00023242"/>
    </source>
</evidence>
<dbReference type="OrthoDB" id="3437960at2759"/>
<dbReference type="GO" id="GO:0042796">
    <property type="term" value="P:snRNA transcription by RNA polymerase III"/>
    <property type="evidence" value="ECO:0007669"/>
    <property type="project" value="TreeGrafter"/>
</dbReference>
<dbReference type="HOGENOM" id="CLU_847395_0_0_1"/>
<dbReference type="GO" id="GO:0042795">
    <property type="term" value="P:snRNA transcription by RNA polymerase II"/>
    <property type="evidence" value="ECO:0007669"/>
    <property type="project" value="TreeGrafter"/>
</dbReference>
<dbReference type="Pfam" id="PF12251">
    <property type="entry name" value="SNAPC3"/>
    <property type="match status" value="1"/>
</dbReference>
<dbReference type="GeneID" id="24096397"/>
<dbReference type="RefSeq" id="XP_012180769.1">
    <property type="nucleotide sequence ID" value="XM_012325379.1"/>
</dbReference>
<reference evidence="7 8" key="1">
    <citation type="journal article" date="2012" name="Appl. Environ. Microbiol.">
        <title>Short-read sequencing for genomic analysis of the brown rot fungus Fibroporia radiculosa.</title>
        <authorList>
            <person name="Tang J.D."/>
            <person name="Perkins A.D."/>
            <person name="Sonstegard T.S."/>
            <person name="Schroeder S.G."/>
            <person name="Burgess S.C."/>
            <person name="Diehl S.V."/>
        </authorList>
    </citation>
    <scope>NUCLEOTIDE SEQUENCE [LARGE SCALE GENOMIC DNA]</scope>
    <source>
        <strain evidence="7 8">TFFH 294</strain>
    </source>
</reference>
<evidence type="ECO:0000313" key="7">
    <source>
        <dbReference type="EMBL" id="CCM01486.1"/>
    </source>
</evidence>
<keyword evidence="6" id="KW-0539">Nucleus</keyword>
<dbReference type="PANTHER" id="PTHR13421:SF16">
    <property type="entry name" value="SNRNA-ACTIVATING PROTEIN COMPLEX SUBUNIT 3"/>
    <property type="match status" value="1"/>
</dbReference>
<accession>J4I9N8</accession>
<name>J4I9N8_9APHY</name>
<evidence type="ECO:0000256" key="5">
    <source>
        <dbReference type="ARBA" id="ARBA00023163"/>
    </source>
</evidence>
<comment type="subcellular location">
    <subcellularLocation>
        <location evidence="1">Nucleus</location>
    </subcellularLocation>
</comment>
<dbReference type="GO" id="GO:0001006">
    <property type="term" value="F:RNA polymerase III type 3 promoter sequence-specific DNA binding"/>
    <property type="evidence" value="ECO:0007669"/>
    <property type="project" value="TreeGrafter"/>
</dbReference>
<gene>
    <name evidence="7" type="ORF">FIBRA_03540</name>
</gene>
<keyword evidence="3" id="KW-0805">Transcription regulation</keyword>
<comment type="similarity">
    <text evidence="2">Belongs to the SNAPC3/SRD2 family.</text>
</comment>
<organism evidence="7 8">
    <name type="scientific">Fibroporia radiculosa</name>
    <dbReference type="NCBI Taxonomy" id="599839"/>
    <lineage>
        <taxon>Eukaryota</taxon>
        <taxon>Fungi</taxon>
        <taxon>Dikarya</taxon>
        <taxon>Basidiomycota</taxon>
        <taxon>Agaricomycotina</taxon>
        <taxon>Agaricomycetes</taxon>
        <taxon>Polyporales</taxon>
        <taxon>Fibroporiaceae</taxon>
        <taxon>Fibroporia</taxon>
    </lineage>
</organism>
<keyword evidence="4" id="KW-0238">DNA-binding</keyword>
<dbReference type="InParanoid" id="J4I9N8"/>
<dbReference type="GO" id="GO:0000978">
    <property type="term" value="F:RNA polymerase II cis-regulatory region sequence-specific DNA binding"/>
    <property type="evidence" value="ECO:0007669"/>
    <property type="project" value="TreeGrafter"/>
</dbReference>
<proteinExistence type="inferred from homology"/>
<dbReference type="GO" id="GO:0019185">
    <property type="term" value="C:snRNA-activating protein complex"/>
    <property type="evidence" value="ECO:0007669"/>
    <property type="project" value="TreeGrafter"/>
</dbReference>
<dbReference type="GO" id="GO:0001046">
    <property type="term" value="F:core promoter sequence-specific DNA binding"/>
    <property type="evidence" value="ECO:0007669"/>
    <property type="project" value="TreeGrafter"/>
</dbReference>
<dbReference type="Proteomes" id="UP000006352">
    <property type="component" value="Unassembled WGS sequence"/>
</dbReference>
<dbReference type="STRING" id="599839.J4I9N8"/>
<evidence type="ECO:0008006" key="9">
    <source>
        <dbReference type="Google" id="ProtNLM"/>
    </source>
</evidence>
<dbReference type="AlphaFoldDB" id="J4I9N8"/>
<dbReference type="GO" id="GO:0005634">
    <property type="term" value="C:nucleus"/>
    <property type="evidence" value="ECO:0007669"/>
    <property type="project" value="UniProtKB-SubCell"/>
</dbReference>
<dbReference type="PANTHER" id="PTHR13421">
    <property type="entry name" value="SNRNA-ACTIVATING PROTEIN COMPLEX SUBUNIT 3"/>
    <property type="match status" value="1"/>
</dbReference>
<protein>
    <recommendedName>
        <fullName evidence="9">snRNA-activating protein complex subunit 3</fullName>
    </recommendedName>
</protein>
<evidence type="ECO:0000313" key="8">
    <source>
        <dbReference type="Proteomes" id="UP000006352"/>
    </source>
</evidence>
<evidence type="ECO:0000256" key="2">
    <source>
        <dbReference type="ARBA" id="ARBA00010410"/>
    </source>
</evidence>
<dbReference type="EMBL" id="HE797034">
    <property type="protein sequence ID" value="CCM01486.1"/>
    <property type="molecule type" value="Genomic_DNA"/>
</dbReference>
<keyword evidence="8" id="KW-1185">Reference proteome</keyword>
<evidence type="ECO:0000256" key="1">
    <source>
        <dbReference type="ARBA" id="ARBA00004123"/>
    </source>
</evidence>
<evidence type="ECO:0000256" key="4">
    <source>
        <dbReference type="ARBA" id="ARBA00023125"/>
    </source>
</evidence>
<evidence type="ECO:0000256" key="3">
    <source>
        <dbReference type="ARBA" id="ARBA00023015"/>
    </source>
</evidence>
<dbReference type="GO" id="GO:0003681">
    <property type="term" value="F:bent DNA binding"/>
    <property type="evidence" value="ECO:0007669"/>
    <property type="project" value="TreeGrafter"/>
</dbReference>
<keyword evidence="5" id="KW-0804">Transcription</keyword>
<sequence>MSLTNNLQDSVLDLQNTLHDVLTHPRLMTHVTKTHQANVHSIYETAESSSRRKRRKLTVSEPSIEHADVTALALSMDSIRLKSWPLTLHSASFIRPPKHSDRNTLIHAKEFSMANGMQESREALIFITIYNKLSWGHRQLFRSSQHVLLSSQTLSDLIAVIPCPSTEIPKEIADESIEDPEYGVNISACSSDCVVCIDGLLYGGIKDVQDYSEGILKLCTMQNDGDDHQQLKRGTSIHETTFASLSVHLHKPYWFLHAGNCEHYFVVDQIRSSKDAISINDSADTPAPRSLSCMFQGSRGVCDPRGYQIGGKPLRNLCPLLEMDGYAN</sequence>